<dbReference type="Pfam" id="PF10373">
    <property type="entry name" value="EST1_DNA_bind"/>
    <property type="match status" value="1"/>
</dbReference>
<feature type="compositionally biased region" description="Basic and acidic residues" evidence="1">
    <location>
        <begin position="61"/>
        <end position="85"/>
    </location>
</feature>
<dbReference type="PANTHER" id="PTHR15696">
    <property type="entry name" value="SMG-7 SUPPRESSOR WITH MORPHOLOGICAL EFFECT ON GENITALIA PROTEIN 7"/>
    <property type="match status" value="1"/>
</dbReference>
<dbReference type="InterPro" id="IPR045153">
    <property type="entry name" value="Est1/Ebs1-like"/>
</dbReference>
<dbReference type="GO" id="GO:0070034">
    <property type="term" value="F:telomerase RNA binding"/>
    <property type="evidence" value="ECO:0007669"/>
    <property type="project" value="TreeGrafter"/>
</dbReference>
<name>L7IYL2_PYRO1</name>
<gene>
    <name evidence="3" type="ORF">OOW_P131scaffold01206g3</name>
</gene>
<feature type="compositionally biased region" description="Polar residues" evidence="1">
    <location>
        <begin position="105"/>
        <end position="115"/>
    </location>
</feature>
<feature type="compositionally biased region" description="Pro residues" evidence="1">
    <location>
        <begin position="48"/>
        <end position="57"/>
    </location>
</feature>
<sequence length="661" mass="73211">MPNNHDDTKPPLADIGQRFTQYLRTSNQTEKRHVDAEMRKHLVEVPSKPGPSKPQPGSPKRVAETSEPREPSSPSADRDGDLREPKPKRHKSPPLREPGAPANPRDTQASESSQGFEPVHQKRRTLWQDGSLGLSKQPAAMGTSTGHFRAAQNSARLGVSGQPHHRAAGSLVGSGVVDGTGEADEVNALLKQPKTRPISQEQLVVEVKGIYAGLVMVENKCIEVDNAQNSLNNDSTSPQLNTDQWKALIDLHRTLLHEHHDFFLASQHPSASPALRRLASKYAMPARMWRHGIHSLMAIEDDDVRDREVWTAVSRHWYSRASDKAPTTGRLYHHLAILARPNIVAQLFYYAKSLCVPIPFNSTRESILTLFDPIMTGTHGKLHPVDRALVKCHGTFFTGKGTAELEKARNEFLFNLDLAVAKGAPRWLESGYQIAVSNICALLDYGLATNVLMRAIYASTKPPPMPKIVVADEPASIESRADSSELQKPANADDEHVPNTTVEAEVDVVDLAKRFKEVLQFVENTDAVVLSRLGDLNILSYLNVRLMFLHQMAILKGPGGSKPKISAMLHLEFSFPWHLRPVRRVERRTQEALSLPPASAFQGAQWARLISLDSLLLQDAANVAEHPKMGSYSWCRTILTTPVWVGVPGEMSALARYITTY</sequence>
<dbReference type="SUPFAM" id="SSF48452">
    <property type="entry name" value="TPR-like"/>
    <property type="match status" value="1"/>
</dbReference>
<evidence type="ECO:0000313" key="3">
    <source>
        <dbReference type="EMBL" id="ELQ61051.1"/>
    </source>
</evidence>
<feature type="domain" description="DNA/RNA-binding" evidence="2">
    <location>
        <begin position="315"/>
        <end position="378"/>
    </location>
</feature>
<organism>
    <name type="scientific">Pyricularia oryzae (strain P131)</name>
    <name type="common">Rice blast fungus</name>
    <name type="synonym">Magnaporthe oryzae</name>
    <dbReference type="NCBI Taxonomy" id="1143193"/>
    <lineage>
        <taxon>Eukaryota</taxon>
        <taxon>Fungi</taxon>
        <taxon>Dikarya</taxon>
        <taxon>Ascomycota</taxon>
        <taxon>Pezizomycotina</taxon>
        <taxon>Sordariomycetes</taxon>
        <taxon>Sordariomycetidae</taxon>
        <taxon>Magnaporthales</taxon>
        <taxon>Pyriculariaceae</taxon>
        <taxon>Pyricularia</taxon>
    </lineage>
</organism>
<protein>
    <recommendedName>
        <fullName evidence="2">DNA/RNA-binding domain-containing protein</fullName>
    </recommendedName>
</protein>
<feature type="compositionally biased region" description="Basic and acidic residues" evidence="1">
    <location>
        <begin position="29"/>
        <end position="43"/>
    </location>
</feature>
<dbReference type="InterPro" id="IPR011990">
    <property type="entry name" value="TPR-like_helical_dom_sf"/>
</dbReference>
<dbReference type="EMBL" id="JH794405">
    <property type="protein sequence ID" value="ELQ61051.1"/>
    <property type="molecule type" value="Genomic_DNA"/>
</dbReference>
<dbReference type="PANTHER" id="PTHR15696:SF0">
    <property type="entry name" value="TELOMERASE-BINDING PROTEIN EST1A"/>
    <property type="match status" value="1"/>
</dbReference>
<dbReference type="InterPro" id="IPR018834">
    <property type="entry name" value="DNA/RNA-bd_Est1-type"/>
</dbReference>
<feature type="region of interest" description="Disordered" evidence="1">
    <location>
        <begin position="1"/>
        <end position="119"/>
    </location>
</feature>
<dbReference type="GO" id="GO:0005697">
    <property type="term" value="C:telomerase holoenzyme complex"/>
    <property type="evidence" value="ECO:0007669"/>
    <property type="project" value="TreeGrafter"/>
</dbReference>
<proteinExistence type="predicted"/>
<dbReference type="Gene3D" id="1.25.40.10">
    <property type="entry name" value="Tetratricopeptide repeat domain"/>
    <property type="match status" value="1"/>
</dbReference>
<evidence type="ECO:0000259" key="2">
    <source>
        <dbReference type="Pfam" id="PF10373"/>
    </source>
</evidence>
<dbReference type="GO" id="GO:0000184">
    <property type="term" value="P:nuclear-transcribed mRNA catabolic process, nonsense-mediated decay"/>
    <property type="evidence" value="ECO:0007669"/>
    <property type="project" value="TreeGrafter"/>
</dbReference>
<evidence type="ECO:0000256" key="1">
    <source>
        <dbReference type="SAM" id="MobiDB-lite"/>
    </source>
</evidence>
<dbReference type="AlphaFoldDB" id="L7IYL2"/>
<reference evidence="3" key="1">
    <citation type="journal article" date="2012" name="PLoS Genet.">
        <title>Comparative analysis of the genomes of two field isolates of the rice blast fungus Magnaporthe oryzae.</title>
        <authorList>
            <person name="Xue M."/>
            <person name="Yang J."/>
            <person name="Li Z."/>
            <person name="Hu S."/>
            <person name="Yao N."/>
            <person name="Dean R.A."/>
            <person name="Zhao W."/>
            <person name="Shen M."/>
            <person name="Zhang H."/>
            <person name="Li C."/>
            <person name="Liu L."/>
            <person name="Cao L."/>
            <person name="Xu X."/>
            <person name="Xing Y."/>
            <person name="Hsiang T."/>
            <person name="Zhang Z."/>
            <person name="Xu J.R."/>
            <person name="Peng Y.L."/>
        </authorList>
    </citation>
    <scope>NUCLEOTIDE SEQUENCE [LARGE SCALE GENOMIC DNA]</scope>
    <source>
        <strain evidence="3">P131</strain>
    </source>
</reference>
<dbReference type="GO" id="GO:0042162">
    <property type="term" value="F:telomeric DNA binding"/>
    <property type="evidence" value="ECO:0007669"/>
    <property type="project" value="TreeGrafter"/>
</dbReference>
<feature type="compositionally biased region" description="Polar residues" evidence="1">
    <location>
        <begin position="18"/>
        <end position="28"/>
    </location>
</feature>
<accession>L7IYL2</accession>